<dbReference type="Proteomes" id="UP001374579">
    <property type="component" value="Unassembled WGS sequence"/>
</dbReference>
<evidence type="ECO:0000313" key="5">
    <source>
        <dbReference type="Proteomes" id="UP001374579"/>
    </source>
</evidence>
<keyword evidence="5" id="KW-1185">Reference proteome</keyword>
<reference evidence="4 5" key="1">
    <citation type="submission" date="2024-02" db="EMBL/GenBank/DDBJ databases">
        <title>Chromosome-scale genome assembly of the rough periwinkle Littorina saxatilis.</title>
        <authorList>
            <person name="De Jode A."/>
            <person name="Faria R."/>
            <person name="Formenti G."/>
            <person name="Sims Y."/>
            <person name="Smith T.P."/>
            <person name="Tracey A."/>
            <person name="Wood J.M.D."/>
            <person name="Zagrodzka Z.B."/>
            <person name="Johannesson K."/>
            <person name="Butlin R.K."/>
            <person name="Leder E.H."/>
        </authorList>
    </citation>
    <scope>NUCLEOTIDE SEQUENCE [LARGE SCALE GENOMIC DNA]</scope>
    <source>
        <strain evidence="4">Snail1</strain>
        <tissue evidence="4">Muscle</tissue>
    </source>
</reference>
<sequence>MMTPVSFLYCFLAVYFTLGGKPVNSVCVSFEITSKSVSDNGEKRTVHLTFAVNNTCTGENTSVRRVTLLEQTSRQYEPPICHIKFKHGVCTFSPVCSCNQHSNTFSVTKRLESTDNARWLLDGQLENDVTFNKTVDIQPIVTTPKRALQQTSLGISSEITGTTTTAVSKVTPAKTTIVAVTTTVKVTSTTEASTLSFHAGLYIMGGCIGFVLLVVTALAIFVGRLYMKKGRLRRLPPPPAPHNVRRAVGNAVMFHAGQDDCDSFVSMQGHEYAEIPDSSDLSTSHNTSTSSDTYPVSDSSMSDDCLHYIACPSSDSSLPEDYLHPVASASGDAAPDTPREAPSSRKTGKDSTKARACETSWTPEAALVSVELHYQNDQNAQ</sequence>
<feature type="compositionally biased region" description="Basic and acidic residues" evidence="1">
    <location>
        <begin position="337"/>
        <end position="356"/>
    </location>
</feature>
<dbReference type="EMBL" id="JBAMIC010000007">
    <property type="protein sequence ID" value="KAK7106172.1"/>
    <property type="molecule type" value="Genomic_DNA"/>
</dbReference>
<protein>
    <submittedName>
        <fullName evidence="4">Uncharacterized protein</fullName>
    </submittedName>
</protein>
<keyword evidence="3" id="KW-0732">Signal</keyword>
<feature type="region of interest" description="Disordered" evidence="1">
    <location>
        <begin position="320"/>
        <end position="358"/>
    </location>
</feature>
<evidence type="ECO:0000313" key="4">
    <source>
        <dbReference type="EMBL" id="KAK7106172.1"/>
    </source>
</evidence>
<organism evidence="4 5">
    <name type="scientific">Littorina saxatilis</name>
    <dbReference type="NCBI Taxonomy" id="31220"/>
    <lineage>
        <taxon>Eukaryota</taxon>
        <taxon>Metazoa</taxon>
        <taxon>Spiralia</taxon>
        <taxon>Lophotrochozoa</taxon>
        <taxon>Mollusca</taxon>
        <taxon>Gastropoda</taxon>
        <taxon>Caenogastropoda</taxon>
        <taxon>Littorinimorpha</taxon>
        <taxon>Littorinoidea</taxon>
        <taxon>Littorinidae</taxon>
        <taxon>Littorina</taxon>
    </lineage>
</organism>
<dbReference type="AlphaFoldDB" id="A0AAN9GF77"/>
<feature type="chain" id="PRO_5043023220" evidence="3">
    <location>
        <begin position="20"/>
        <end position="381"/>
    </location>
</feature>
<accession>A0AAN9GF77</accession>
<name>A0AAN9GF77_9CAEN</name>
<comment type="caution">
    <text evidence="4">The sequence shown here is derived from an EMBL/GenBank/DDBJ whole genome shotgun (WGS) entry which is preliminary data.</text>
</comment>
<keyword evidence="2" id="KW-1133">Transmembrane helix</keyword>
<feature type="compositionally biased region" description="Low complexity" evidence="1">
    <location>
        <begin position="278"/>
        <end position="293"/>
    </location>
</feature>
<feature type="region of interest" description="Disordered" evidence="1">
    <location>
        <begin position="275"/>
        <end position="300"/>
    </location>
</feature>
<evidence type="ECO:0000256" key="3">
    <source>
        <dbReference type="SAM" id="SignalP"/>
    </source>
</evidence>
<keyword evidence="2" id="KW-0472">Membrane</keyword>
<evidence type="ECO:0000256" key="2">
    <source>
        <dbReference type="SAM" id="Phobius"/>
    </source>
</evidence>
<gene>
    <name evidence="4" type="ORF">V1264_017459</name>
</gene>
<keyword evidence="2" id="KW-0812">Transmembrane</keyword>
<proteinExistence type="predicted"/>
<feature type="signal peptide" evidence="3">
    <location>
        <begin position="1"/>
        <end position="19"/>
    </location>
</feature>
<evidence type="ECO:0000256" key="1">
    <source>
        <dbReference type="SAM" id="MobiDB-lite"/>
    </source>
</evidence>
<feature type="transmembrane region" description="Helical" evidence="2">
    <location>
        <begin position="201"/>
        <end position="226"/>
    </location>
</feature>